<evidence type="ECO:0000256" key="3">
    <source>
        <dbReference type="SAM" id="MobiDB-lite"/>
    </source>
</evidence>
<evidence type="ECO:0008006" key="7">
    <source>
        <dbReference type="Google" id="ProtNLM"/>
    </source>
</evidence>
<name>A0A401R3Y1_STRNR</name>
<feature type="compositionally biased region" description="Polar residues" evidence="3">
    <location>
        <begin position="235"/>
        <end position="249"/>
    </location>
</feature>
<dbReference type="Gene3D" id="1.10.10.1320">
    <property type="entry name" value="Anti-sigma factor, zinc-finger domain"/>
    <property type="match status" value="1"/>
</dbReference>
<dbReference type="InterPro" id="IPR041916">
    <property type="entry name" value="Anti_sigma_zinc_sf"/>
</dbReference>
<reference evidence="5 6" key="1">
    <citation type="journal article" date="2019" name="Microbiol. Resour. Announc.">
        <title>Draft Genome Sequence of the Most Traditional epsilon-Poly-l-Lysine Producer, Streptomyces albulus NBRC14147.</title>
        <authorList>
            <person name="Yamanaka K."/>
            <person name="Hamano Y."/>
        </authorList>
    </citation>
    <scope>NUCLEOTIDE SEQUENCE [LARGE SCALE GENOMIC DNA]</scope>
    <source>
        <strain evidence="5 6">NBRC 14147</strain>
    </source>
</reference>
<keyword evidence="1" id="KW-0805">Transcription regulation</keyword>
<protein>
    <recommendedName>
        <fullName evidence="7">Zinc-finger domain-containing protein</fullName>
    </recommendedName>
</protein>
<keyword evidence="2" id="KW-0804">Transcription</keyword>
<gene>
    <name evidence="5" type="ORF">SALB_05077</name>
</gene>
<keyword evidence="4" id="KW-0812">Transmembrane</keyword>
<evidence type="ECO:0000313" key="5">
    <source>
        <dbReference type="EMBL" id="GCB92314.1"/>
    </source>
</evidence>
<organism evidence="5 6">
    <name type="scientific">Streptomyces noursei</name>
    <name type="common">Streptomyces albulus</name>
    <dbReference type="NCBI Taxonomy" id="1971"/>
    <lineage>
        <taxon>Bacteria</taxon>
        <taxon>Bacillati</taxon>
        <taxon>Actinomycetota</taxon>
        <taxon>Actinomycetes</taxon>
        <taxon>Kitasatosporales</taxon>
        <taxon>Streptomycetaceae</taxon>
        <taxon>Streptomyces</taxon>
    </lineage>
</organism>
<evidence type="ECO:0000256" key="1">
    <source>
        <dbReference type="ARBA" id="ARBA00023015"/>
    </source>
</evidence>
<keyword evidence="4" id="KW-1133">Transmembrane helix</keyword>
<dbReference type="AlphaFoldDB" id="A0A401R3Y1"/>
<evidence type="ECO:0000313" key="6">
    <source>
        <dbReference type="Proteomes" id="UP000288351"/>
    </source>
</evidence>
<feature type="compositionally biased region" description="Low complexity" evidence="3">
    <location>
        <begin position="151"/>
        <end position="162"/>
    </location>
</feature>
<feature type="transmembrane region" description="Helical" evidence="4">
    <location>
        <begin position="173"/>
        <end position="191"/>
    </location>
</feature>
<feature type="region of interest" description="Disordered" evidence="3">
    <location>
        <begin position="1"/>
        <end position="22"/>
    </location>
</feature>
<feature type="compositionally biased region" description="Polar residues" evidence="3">
    <location>
        <begin position="96"/>
        <end position="140"/>
    </location>
</feature>
<keyword evidence="4" id="KW-0472">Membrane</keyword>
<feature type="region of interest" description="Disordered" evidence="3">
    <location>
        <begin position="88"/>
        <end position="171"/>
    </location>
</feature>
<feature type="region of interest" description="Disordered" evidence="3">
    <location>
        <begin position="235"/>
        <end position="267"/>
    </location>
</feature>
<evidence type="ECO:0000256" key="2">
    <source>
        <dbReference type="ARBA" id="ARBA00023163"/>
    </source>
</evidence>
<comment type="caution">
    <text evidence="5">The sequence shown here is derived from an EMBL/GenBank/DDBJ whole genome shotgun (WGS) entry which is preliminary data.</text>
</comment>
<evidence type="ECO:0000256" key="4">
    <source>
        <dbReference type="SAM" id="Phobius"/>
    </source>
</evidence>
<accession>A0A401R3Y1</accession>
<dbReference type="Proteomes" id="UP000288351">
    <property type="component" value="Unassembled WGS sequence"/>
</dbReference>
<dbReference type="EMBL" id="BHXC01000006">
    <property type="protein sequence ID" value="GCB92314.1"/>
    <property type="molecule type" value="Genomic_DNA"/>
</dbReference>
<proteinExistence type="predicted"/>
<sequence>MTSTTGAGEHPEVSEISDLTDGLLSPSRTADLEDHLAGCALCEDVRVSLDEIRGLLGTLPGPTRMPADVAERIDAALAAEALLDAVTSEGEPLVSRETSPSHASVSRETSTEPVPVSRETSAAPSPVSRESSGQAAARTNPSAPPGRRARGASGPGRQTPGRRTSRSRRWPRVLLGSAAAAAVLSVGGLLIQSGGSGGVQATRQNSSASARGESPSGLTVATLGTDVHKLLATKKSQQAPEIGTRSSPETPFRGESDTVPSCVRQGIGRPEKPLAATRSVYEGKDSFLVVLPHPSDPKSVSAYVVTASCISSSPPAPGKVLLTHSYRRD</sequence>
<feature type="region of interest" description="Disordered" evidence="3">
    <location>
        <begin position="194"/>
        <end position="219"/>
    </location>
</feature>
<dbReference type="RefSeq" id="WP_037632565.1">
    <property type="nucleotide sequence ID" value="NZ_BHXC01000006.1"/>
</dbReference>